<evidence type="ECO:0000256" key="2">
    <source>
        <dbReference type="ARBA" id="ARBA00005876"/>
    </source>
</evidence>
<evidence type="ECO:0000256" key="5">
    <source>
        <dbReference type="ARBA" id="ARBA00022989"/>
    </source>
</evidence>
<dbReference type="EMBL" id="VTPC01000423">
    <property type="protein sequence ID" value="KAF2905840.1"/>
    <property type="molecule type" value="Genomic_DNA"/>
</dbReference>
<reference evidence="7" key="1">
    <citation type="submission" date="2019-08" db="EMBL/GenBank/DDBJ databases">
        <title>The genome of the North American firefly Photinus pyralis.</title>
        <authorList>
            <consortium name="Photinus pyralis genome working group"/>
            <person name="Fallon T.R."/>
            <person name="Sander Lower S.E."/>
            <person name="Weng J.-K."/>
        </authorList>
    </citation>
    <scope>NUCLEOTIDE SEQUENCE</scope>
    <source>
        <strain evidence="7">TRF0915ILg1</strain>
        <tissue evidence="7">Whole body</tissue>
    </source>
</reference>
<keyword evidence="6" id="KW-0472">Membrane</keyword>
<dbReference type="InterPro" id="IPR038702">
    <property type="entry name" value="Na/K_ATPase_sub_beta_sf"/>
</dbReference>
<dbReference type="OrthoDB" id="5912413at2759"/>
<evidence type="ECO:0000256" key="1">
    <source>
        <dbReference type="ARBA" id="ARBA00004606"/>
    </source>
</evidence>
<organism evidence="7 8">
    <name type="scientific">Ignelater luminosus</name>
    <name type="common">Cucubano</name>
    <name type="synonym">Pyrophorus luminosus</name>
    <dbReference type="NCBI Taxonomy" id="2038154"/>
    <lineage>
        <taxon>Eukaryota</taxon>
        <taxon>Metazoa</taxon>
        <taxon>Ecdysozoa</taxon>
        <taxon>Arthropoda</taxon>
        <taxon>Hexapoda</taxon>
        <taxon>Insecta</taxon>
        <taxon>Pterygota</taxon>
        <taxon>Neoptera</taxon>
        <taxon>Endopterygota</taxon>
        <taxon>Coleoptera</taxon>
        <taxon>Polyphaga</taxon>
        <taxon>Elateriformia</taxon>
        <taxon>Elateroidea</taxon>
        <taxon>Elateridae</taxon>
        <taxon>Agrypninae</taxon>
        <taxon>Pyrophorini</taxon>
        <taxon>Ignelater</taxon>
    </lineage>
</organism>
<name>A0A8K0DGG3_IGNLU</name>
<keyword evidence="3" id="KW-0812">Transmembrane</keyword>
<protein>
    <recommendedName>
        <fullName evidence="9">Sodium/potassium-transporting ATPase subunit beta-2</fullName>
    </recommendedName>
</protein>
<comment type="subcellular location">
    <subcellularLocation>
        <location evidence="1">Membrane</location>
        <topology evidence="1">Single-pass type II membrane protein</topology>
    </subcellularLocation>
</comment>
<gene>
    <name evidence="7" type="ORF">ILUMI_00346</name>
</gene>
<evidence type="ECO:0008006" key="9">
    <source>
        <dbReference type="Google" id="ProtNLM"/>
    </source>
</evidence>
<keyword evidence="5" id="KW-1133">Transmembrane helix</keyword>
<evidence type="ECO:0000313" key="8">
    <source>
        <dbReference type="Proteomes" id="UP000801492"/>
    </source>
</evidence>
<dbReference type="GO" id="GO:0001671">
    <property type="term" value="F:ATPase activator activity"/>
    <property type="evidence" value="ECO:0007669"/>
    <property type="project" value="TreeGrafter"/>
</dbReference>
<sequence length="259" mass="29771">MLTIFYQTLDDKKPKWQLDRSLIGSNPGLGFRPMPPESNVESTLVWYRASDAANTFYWRDQLDQFLKPYLKQRSPEGPFIECEPGISPETGSNKVCDVKVDEWYPCVHGHGFNFNSSEGGPCIFLKLNKIFGWLPEYYNSSSVPDIMPIHLKDHIKTIEDKHGANSNKLKVVWVSCEGENPADIENIGSIIYRPTFGFDGQYFPFINTDEYLSPLIAVYFEKPARGVLINIECKAWASNIFHDRLERRGSVHFELMIDY</sequence>
<evidence type="ECO:0000313" key="7">
    <source>
        <dbReference type="EMBL" id="KAF2905840.1"/>
    </source>
</evidence>
<keyword evidence="4" id="KW-0735">Signal-anchor</keyword>
<dbReference type="GO" id="GO:0030007">
    <property type="term" value="P:intracellular potassium ion homeostasis"/>
    <property type="evidence" value="ECO:0007669"/>
    <property type="project" value="TreeGrafter"/>
</dbReference>
<dbReference type="Proteomes" id="UP000801492">
    <property type="component" value="Unassembled WGS sequence"/>
</dbReference>
<proteinExistence type="inferred from homology"/>
<comment type="caution">
    <text evidence="7">The sequence shown here is derived from an EMBL/GenBank/DDBJ whole genome shotgun (WGS) entry which is preliminary data.</text>
</comment>
<keyword evidence="8" id="KW-1185">Reference proteome</keyword>
<dbReference type="PANTHER" id="PTHR11523:SF28">
    <property type="entry name" value="NA_K-ATPASE BETA SUBUNIT ISOFORM 4-RELATED"/>
    <property type="match status" value="1"/>
</dbReference>
<dbReference type="GO" id="GO:0036376">
    <property type="term" value="P:sodium ion export across plasma membrane"/>
    <property type="evidence" value="ECO:0007669"/>
    <property type="project" value="TreeGrafter"/>
</dbReference>
<evidence type="ECO:0000256" key="3">
    <source>
        <dbReference type="ARBA" id="ARBA00022692"/>
    </source>
</evidence>
<dbReference type="GO" id="GO:1990573">
    <property type="term" value="P:potassium ion import across plasma membrane"/>
    <property type="evidence" value="ECO:0007669"/>
    <property type="project" value="TreeGrafter"/>
</dbReference>
<evidence type="ECO:0000256" key="4">
    <source>
        <dbReference type="ARBA" id="ARBA00022968"/>
    </source>
</evidence>
<evidence type="ECO:0000256" key="6">
    <source>
        <dbReference type="ARBA" id="ARBA00023136"/>
    </source>
</evidence>
<dbReference type="GO" id="GO:0005890">
    <property type="term" value="C:sodium:potassium-exchanging ATPase complex"/>
    <property type="evidence" value="ECO:0007669"/>
    <property type="project" value="InterPro"/>
</dbReference>
<dbReference type="Pfam" id="PF00287">
    <property type="entry name" value="Na_K-ATPase"/>
    <property type="match status" value="1"/>
</dbReference>
<dbReference type="Gene3D" id="2.60.40.1660">
    <property type="entry name" value="Na, k-atpase alpha subunit"/>
    <property type="match status" value="1"/>
</dbReference>
<dbReference type="InterPro" id="IPR000402">
    <property type="entry name" value="Na/K_ATPase_sub_beta"/>
</dbReference>
<comment type="similarity">
    <text evidence="2">Belongs to the X(+)/potassium ATPases subunit beta family.</text>
</comment>
<dbReference type="GO" id="GO:0006883">
    <property type="term" value="P:intracellular sodium ion homeostasis"/>
    <property type="evidence" value="ECO:0007669"/>
    <property type="project" value="TreeGrafter"/>
</dbReference>
<accession>A0A8K0DGG3</accession>
<dbReference type="AlphaFoldDB" id="A0A8K0DGG3"/>
<dbReference type="PANTHER" id="PTHR11523">
    <property type="entry name" value="SODIUM/POTASSIUM-DEPENDENT ATPASE BETA SUBUNIT"/>
    <property type="match status" value="1"/>
</dbReference>